<evidence type="ECO:0000256" key="4">
    <source>
        <dbReference type="ARBA" id="ARBA00023157"/>
    </source>
</evidence>
<feature type="domain" description="Sushi" evidence="8">
    <location>
        <begin position="395"/>
        <end position="454"/>
    </location>
</feature>
<feature type="region of interest" description="Disordered" evidence="7">
    <location>
        <begin position="26"/>
        <end position="46"/>
    </location>
</feature>
<keyword evidence="3" id="KW-0677">Repeat</keyword>
<feature type="disulfide bond" evidence="6">
    <location>
        <begin position="425"/>
        <end position="452"/>
    </location>
</feature>
<dbReference type="Gene3D" id="2.10.70.10">
    <property type="entry name" value="Complement Module, domain 1"/>
    <property type="match status" value="4"/>
</dbReference>
<sequence length="548" mass="60468">MNEGIGTYARMKKIGQYKIVDTSLTTSSNNEEANRPTEPAWSSANRGCAAPEVLVNGSPSDTIDGTVSGGDMTSIEEIVFVSEISGSRHSMDTESAQETTKRNSHKRICKIKCLDGLWVGPLCAFQNADQFEPILRPCRTPTLPNATLVQMKASNHQTTLGDINGGKQVSHGTTLTIRCTQVGMYRLIGPEHVTCIDGLWSEQFGGCVETTIHHNLSLSHPPTILYSLIDGTLGIDDHGRLVVLPGANLYLDCLFPKSFGQPHWNVSIIPSIDASYSKSKSNEHKKSETIEQAKRSHSTGWAIDSGSHSWKYRLAIYYATEGDTGRYTCHTPQGLKNIVPDRHRVMSVEGHRMHDRIRFSCVTGFKLIGKRELRCRPDARWSDEIPVVKDTSFEITCAPPAKPENGHLLDGTGHYLVGDYVQYGCATGFVLSGEAMSMCQHNGTWSNMTPKCIRVCELAPYFAHGSVHPTAFHYTVGQHIHIQCSRGYRLYEHYTDRPWPYGHIEPNGNNGGGGGGGDDANDRRQRATLRCNADGSWSNTFPTCRPIT</sequence>
<dbReference type="PROSITE" id="PS50923">
    <property type="entry name" value="SUSHI"/>
    <property type="match status" value="3"/>
</dbReference>
<dbReference type="SUPFAM" id="SSF57535">
    <property type="entry name" value="Complement control module/SCR domain"/>
    <property type="match status" value="3"/>
</dbReference>
<evidence type="ECO:0000313" key="9">
    <source>
        <dbReference type="EMBL" id="KAJ6223121.1"/>
    </source>
</evidence>
<dbReference type="PANTHER" id="PTHR46393">
    <property type="entry name" value="SUSHI DOMAIN-CONTAINING PROTEIN"/>
    <property type="match status" value="1"/>
</dbReference>
<reference evidence="9" key="1">
    <citation type="submission" date="2022-12" db="EMBL/GenBank/DDBJ databases">
        <title>Genome assemblies of Blomia tropicalis.</title>
        <authorList>
            <person name="Cui Y."/>
        </authorList>
    </citation>
    <scope>NUCLEOTIDE SEQUENCE</scope>
    <source>
        <tissue evidence="9">Adult mites</tissue>
    </source>
</reference>
<feature type="region of interest" description="Disordered" evidence="7">
    <location>
        <begin position="502"/>
        <end position="523"/>
    </location>
</feature>
<dbReference type="EMBL" id="JAPWDV010000001">
    <property type="protein sequence ID" value="KAJ6223121.1"/>
    <property type="molecule type" value="Genomic_DNA"/>
</dbReference>
<dbReference type="CDD" id="cd00033">
    <property type="entry name" value="CCP"/>
    <property type="match status" value="4"/>
</dbReference>
<dbReference type="SMART" id="SM00032">
    <property type="entry name" value="CCP"/>
    <property type="match status" value="4"/>
</dbReference>
<comment type="caution">
    <text evidence="6">Lacks conserved residue(s) required for the propagation of feature annotation.</text>
</comment>
<feature type="domain" description="Sushi" evidence="8">
    <location>
        <begin position="327"/>
        <end position="390"/>
    </location>
</feature>
<evidence type="ECO:0000256" key="3">
    <source>
        <dbReference type="ARBA" id="ARBA00022737"/>
    </source>
</evidence>
<proteinExistence type="predicted"/>
<keyword evidence="2" id="KW-0732">Signal</keyword>
<keyword evidence="5" id="KW-0325">Glycoprotein</keyword>
<keyword evidence="10" id="KW-1185">Reference proteome</keyword>
<evidence type="ECO:0000256" key="6">
    <source>
        <dbReference type="PROSITE-ProRule" id="PRU00302"/>
    </source>
</evidence>
<dbReference type="Proteomes" id="UP001142055">
    <property type="component" value="Chromosome 1"/>
</dbReference>
<protein>
    <recommendedName>
        <fullName evidence="8">Sushi domain-containing protein</fullName>
    </recommendedName>
</protein>
<keyword evidence="1 6" id="KW-0768">Sushi</keyword>
<keyword evidence="4 6" id="KW-1015">Disulfide bond</keyword>
<organism evidence="9 10">
    <name type="scientific">Blomia tropicalis</name>
    <name type="common">Mite</name>
    <dbReference type="NCBI Taxonomy" id="40697"/>
    <lineage>
        <taxon>Eukaryota</taxon>
        <taxon>Metazoa</taxon>
        <taxon>Ecdysozoa</taxon>
        <taxon>Arthropoda</taxon>
        <taxon>Chelicerata</taxon>
        <taxon>Arachnida</taxon>
        <taxon>Acari</taxon>
        <taxon>Acariformes</taxon>
        <taxon>Sarcoptiformes</taxon>
        <taxon>Astigmata</taxon>
        <taxon>Glycyphagoidea</taxon>
        <taxon>Echimyopodidae</taxon>
        <taxon>Blomia</taxon>
    </lineage>
</organism>
<dbReference type="Pfam" id="PF00084">
    <property type="entry name" value="Sushi"/>
    <property type="match status" value="2"/>
</dbReference>
<dbReference type="InterPro" id="IPR000436">
    <property type="entry name" value="Sushi_SCR_CCP_dom"/>
</dbReference>
<feature type="compositionally biased region" description="Gly residues" evidence="7">
    <location>
        <begin position="509"/>
        <end position="518"/>
    </location>
</feature>
<dbReference type="InterPro" id="IPR035976">
    <property type="entry name" value="Sushi/SCR/CCP_sf"/>
</dbReference>
<gene>
    <name evidence="9" type="ORF">RDWZM_001666</name>
</gene>
<comment type="caution">
    <text evidence="9">The sequence shown here is derived from an EMBL/GenBank/DDBJ whole genome shotgun (WGS) entry which is preliminary data.</text>
</comment>
<feature type="domain" description="Sushi" evidence="8">
    <location>
        <begin position="136"/>
        <end position="209"/>
    </location>
</feature>
<evidence type="ECO:0000256" key="5">
    <source>
        <dbReference type="ARBA" id="ARBA00023180"/>
    </source>
</evidence>
<name>A0A9Q0RRI2_BLOTA</name>
<evidence type="ECO:0000259" key="8">
    <source>
        <dbReference type="PROSITE" id="PS50923"/>
    </source>
</evidence>
<evidence type="ECO:0000256" key="1">
    <source>
        <dbReference type="ARBA" id="ARBA00022659"/>
    </source>
</evidence>
<dbReference type="PANTHER" id="PTHR46393:SF7">
    <property type="entry name" value="COMPLEMENT C2"/>
    <property type="match status" value="1"/>
</dbReference>
<dbReference type="AlphaFoldDB" id="A0A9Q0RRI2"/>
<accession>A0A9Q0RRI2</accession>
<evidence type="ECO:0000256" key="7">
    <source>
        <dbReference type="SAM" id="MobiDB-lite"/>
    </source>
</evidence>
<evidence type="ECO:0000313" key="10">
    <source>
        <dbReference type="Proteomes" id="UP001142055"/>
    </source>
</evidence>
<evidence type="ECO:0000256" key="2">
    <source>
        <dbReference type="ARBA" id="ARBA00022729"/>
    </source>
</evidence>